<feature type="compositionally biased region" description="Low complexity" evidence="3">
    <location>
        <begin position="193"/>
        <end position="203"/>
    </location>
</feature>
<sequence>MSSKLNSTPAAPQVDDPAPDAPPITVPDVADTAGEGGKLKMIMQLVKKCLGVKDIASMRLSLPASLLEPIPNLEHSQYLDRPDIFAAINDDQDEFMRMLAVIRFCFTKDLKYVHGKVCKPYNSVLGEFFRAHWDIVPVSQSDPPVPAIYTSQAAAASATPSLIAHSETASIKSRKNEPIAAARSVTDLTPGRSSTSADAQADSSTAAADNLAAGVSSLSLTSSASQGDDRERVRISYLTEQVSHHPPISAYYAACPSRHIEMLGIDQVAAKVSGTTLRVAPGSFNKGIYVKLSGGPGAGETYNLTHPTATVNGLLRGSFYVTIGESTIITCEKEGGEGQQRYRAVLEYKEESWLGRAQYLIEGVIHTYIQGETAHESWTRVKNVPTSKVVAHIDGSWRHLIRWRYSSFPKSTSTSSSSGLSPQSAAEGYPRPSTSSSKIHLPESDEWATLVDLSTLRIIPKGVRPIESQLPRESRNLWQAVTKRLLSKQYGDATREKVNIEQIQRDEAAERKRTGEEFVPAFFEKDLVRGWSELTAKGRAMVEEEMAEPSRYCLELGEKEKEKLETDPPLV</sequence>
<dbReference type="GO" id="GO:0016020">
    <property type="term" value="C:membrane"/>
    <property type="evidence" value="ECO:0007669"/>
    <property type="project" value="TreeGrafter"/>
</dbReference>
<dbReference type="GO" id="GO:0032934">
    <property type="term" value="F:sterol binding"/>
    <property type="evidence" value="ECO:0007669"/>
    <property type="project" value="TreeGrafter"/>
</dbReference>
<gene>
    <name evidence="4" type="ORF">BDV98DRAFT_603478</name>
</gene>
<dbReference type="InterPro" id="IPR018494">
    <property type="entry name" value="Oxysterol-bd_CS"/>
</dbReference>
<proteinExistence type="inferred from homology"/>
<comment type="similarity">
    <text evidence="1 2">Belongs to the OSBP family.</text>
</comment>
<dbReference type="AlphaFoldDB" id="A0A5C3QMJ2"/>
<dbReference type="Proteomes" id="UP000305067">
    <property type="component" value="Unassembled WGS sequence"/>
</dbReference>
<dbReference type="InterPro" id="IPR000648">
    <property type="entry name" value="Oxysterol-bd"/>
</dbReference>
<evidence type="ECO:0000256" key="3">
    <source>
        <dbReference type="SAM" id="MobiDB-lite"/>
    </source>
</evidence>
<dbReference type="PROSITE" id="PS01013">
    <property type="entry name" value="OSBP"/>
    <property type="match status" value="1"/>
</dbReference>
<protein>
    <recommendedName>
        <fullName evidence="6">Oxysterol-binding protein</fullName>
    </recommendedName>
</protein>
<dbReference type="Gene3D" id="2.40.160.120">
    <property type="match status" value="1"/>
</dbReference>
<dbReference type="PANTHER" id="PTHR10972:SF212">
    <property type="entry name" value="OXYSTEROL-BINDING PROTEIN-LIKE PROTEIN 1"/>
    <property type="match status" value="1"/>
</dbReference>
<accession>A0A5C3QMJ2</accession>
<evidence type="ECO:0000256" key="1">
    <source>
        <dbReference type="ARBA" id="ARBA00008842"/>
    </source>
</evidence>
<organism evidence="4 5">
    <name type="scientific">Pterulicium gracile</name>
    <dbReference type="NCBI Taxonomy" id="1884261"/>
    <lineage>
        <taxon>Eukaryota</taxon>
        <taxon>Fungi</taxon>
        <taxon>Dikarya</taxon>
        <taxon>Basidiomycota</taxon>
        <taxon>Agaricomycotina</taxon>
        <taxon>Agaricomycetes</taxon>
        <taxon>Agaricomycetidae</taxon>
        <taxon>Agaricales</taxon>
        <taxon>Pleurotineae</taxon>
        <taxon>Pterulaceae</taxon>
        <taxon>Pterulicium</taxon>
    </lineage>
</organism>
<evidence type="ECO:0008006" key="6">
    <source>
        <dbReference type="Google" id="ProtNLM"/>
    </source>
</evidence>
<dbReference type="PANTHER" id="PTHR10972">
    <property type="entry name" value="OXYSTEROL-BINDING PROTEIN-RELATED"/>
    <property type="match status" value="1"/>
</dbReference>
<evidence type="ECO:0000256" key="2">
    <source>
        <dbReference type="RuleBase" id="RU003844"/>
    </source>
</evidence>
<dbReference type="Pfam" id="PF01237">
    <property type="entry name" value="Oxysterol_BP"/>
    <property type="match status" value="2"/>
</dbReference>
<feature type="region of interest" description="Disordered" evidence="3">
    <location>
        <begin position="1"/>
        <end position="30"/>
    </location>
</feature>
<dbReference type="Gene3D" id="3.30.70.3490">
    <property type="match status" value="1"/>
</dbReference>
<keyword evidence="5" id="KW-1185">Reference proteome</keyword>
<feature type="compositionally biased region" description="Low complexity" evidence="3">
    <location>
        <begin position="409"/>
        <end position="424"/>
    </location>
</feature>
<dbReference type="STRING" id="1884261.A0A5C3QMJ2"/>
<dbReference type="GO" id="GO:0005829">
    <property type="term" value="C:cytosol"/>
    <property type="evidence" value="ECO:0007669"/>
    <property type="project" value="TreeGrafter"/>
</dbReference>
<dbReference type="SUPFAM" id="SSF144000">
    <property type="entry name" value="Oxysterol-binding protein-like"/>
    <property type="match status" value="1"/>
</dbReference>
<dbReference type="EMBL" id="ML178821">
    <property type="protein sequence ID" value="TFL03175.1"/>
    <property type="molecule type" value="Genomic_DNA"/>
</dbReference>
<evidence type="ECO:0000313" key="5">
    <source>
        <dbReference type="Proteomes" id="UP000305067"/>
    </source>
</evidence>
<evidence type="ECO:0000313" key="4">
    <source>
        <dbReference type="EMBL" id="TFL03175.1"/>
    </source>
</evidence>
<name>A0A5C3QMJ2_9AGAR</name>
<feature type="region of interest" description="Disordered" evidence="3">
    <location>
        <begin position="409"/>
        <end position="440"/>
    </location>
</feature>
<reference evidence="4 5" key="1">
    <citation type="journal article" date="2019" name="Nat. Ecol. Evol.">
        <title>Megaphylogeny resolves global patterns of mushroom evolution.</title>
        <authorList>
            <person name="Varga T."/>
            <person name="Krizsan K."/>
            <person name="Foldi C."/>
            <person name="Dima B."/>
            <person name="Sanchez-Garcia M."/>
            <person name="Sanchez-Ramirez S."/>
            <person name="Szollosi G.J."/>
            <person name="Szarkandi J.G."/>
            <person name="Papp V."/>
            <person name="Albert L."/>
            <person name="Andreopoulos W."/>
            <person name="Angelini C."/>
            <person name="Antonin V."/>
            <person name="Barry K.W."/>
            <person name="Bougher N.L."/>
            <person name="Buchanan P."/>
            <person name="Buyck B."/>
            <person name="Bense V."/>
            <person name="Catcheside P."/>
            <person name="Chovatia M."/>
            <person name="Cooper J."/>
            <person name="Damon W."/>
            <person name="Desjardin D."/>
            <person name="Finy P."/>
            <person name="Geml J."/>
            <person name="Haridas S."/>
            <person name="Hughes K."/>
            <person name="Justo A."/>
            <person name="Karasinski D."/>
            <person name="Kautmanova I."/>
            <person name="Kiss B."/>
            <person name="Kocsube S."/>
            <person name="Kotiranta H."/>
            <person name="LaButti K.M."/>
            <person name="Lechner B.E."/>
            <person name="Liimatainen K."/>
            <person name="Lipzen A."/>
            <person name="Lukacs Z."/>
            <person name="Mihaltcheva S."/>
            <person name="Morgado L.N."/>
            <person name="Niskanen T."/>
            <person name="Noordeloos M.E."/>
            <person name="Ohm R.A."/>
            <person name="Ortiz-Santana B."/>
            <person name="Ovrebo C."/>
            <person name="Racz N."/>
            <person name="Riley R."/>
            <person name="Savchenko A."/>
            <person name="Shiryaev A."/>
            <person name="Soop K."/>
            <person name="Spirin V."/>
            <person name="Szebenyi C."/>
            <person name="Tomsovsky M."/>
            <person name="Tulloss R.E."/>
            <person name="Uehling J."/>
            <person name="Grigoriev I.V."/>
            <person name="Vagvolgyi C."/>
            <person name="Papp T."/>
            <person name="Martin F.M."/>
            <person name="Miettinen O."/>
            <person name="Hibbett D.S."/>
            <person name="Nagy L.G."/>
        </authorList>
    </citation>
    <scope>NUCLEOTIDE SEQUENCE [LARGE SCALE GENOMIC DNA]</scope>
    <source>
        <strain evidence="4 5">CBS 309.79</strain>
    </source>
</reference>
<dbReference type="OrthoDB" id="48057at2759"/>
<feature type="region of interest" description="Disordered" evidence="3">
    <location>
        <begin position="182"/>
        <end position="203"/>
    </location>
</feature>
<dbReference type="InterPro" id="IPR037239">
    <property type="entry name" value="OSBP_sf"/>
</dbReference>